<gene>
    <name evidence="2" type="ORF">GCM10011379_19180</name>
</gene>
<dbReference type="InterPro" id="IPR041700">
    <property type="entry name" value="OMP_b-brl_3"/>
</dbReference>
<accession>A0A917MV70</accession>
<reference evidence="2" key="2">
    <citation type="submission" date="2020-09" db="EMBL/GenBank/DDBJ databases">
        <authorList>
            <person name="Sun Q."/>
            <person name="Zhou Y."/>
        </authorList>
    </citation>
    <scope>NUCLEOTIDE SEQUENCE</scope>
    <source>
        <strain evidence="2">CGMCC 1.15290</strain>
    </source>
</reference>
<reference evidence="2" key="1">
    <citation type="journal article" date="2014" name="Int. J. Syst. Evol. Microbiol.">
        <title>Complete genome sequence of Corynebacterium casei LMG S-19264T (=DSM 44701T), isolated from a smear-ripened cheese.</title>
        <authorList>
            <consortium name="US DOE Joint Genome Institute (JGI-PGF)"/>
            <person name="Walter F."/>
            <person name="Albersmeier A."/>
            <person name="Kalinowski J."/>
            <person name="Ruckert C."/>
        </authorList>
    </citation>
    <scope>NUCLEOTIDE SEQUENCE</scope>
    <source>
        <strain evidence="2">CGMCC 1.15290</strain>
    </source>
</reference>
<protein>
    <submittedName>
        <fullName evidence="2">Collagen-binding protein</fullName>
    </submittedName>
</protein>
<evidence type="ECO:0000313" key="3">
    <source>
        <dbReference type="Proteomes" id="UP000627292"/>
    </source>
</evidence>
<keyword evidence="2" id="KW-0176">Collagen</keyword>
<comment type="caution">
    <text evidence="2">The sequence shown here is derived from an EMBL/GenBank/DDBJ whole genome shotgun (WGS) entry which is preliminary data.</text>
</comment>
<dbReference type="EMBL" id="BMIB01000002">
    <property type="protein sequence ID" value="GGH65732.1"/>
    <property type="molecule type" value="Genomic_DNA"/>
</dbReference>
<dbReference type="SUPFAM" id="SSF56935">
    <property type="entry name" value="Porins"/>
    <property type="match status" value="1"/>
</dbReference>
<dbReference type="Gene3D" id="2.60.40.1120">
    <property type="entry name" value="Carboxypeptidase-like, regulatory domain"/>
    <property type="match status" value="1"/>
</dbReference>
<sequence length="884" mass="98281">MQLAAFSQHAVIQGKVCDSVSLSAVEGADVLLLAPKSHKPLLQTRTGSKGFVFKKVPEGSYGLVVLAMGFVHDTLPVWVKSGDTLRLAIALRPQENELSDVVVKAAPRPVSIRGDTLSFNAAAYALRPDAQLEDLLRQLPGVEVDKDGNITYMGKRVDKIMINGQEFFLGNTKSANSLPAEIIASIEAFSTRSNAATFSGIRENSETHTLNIKTKKGMEEAWLGSVYGSKGQDNNYAAGGTLTKLGKELMLKANLITNNINNRFTGVESKSYTPQAGLQSTTAWDVNVMKKWGDKLTANLAFNGNDEKTEVLESAGRRTFLTDSSLQENRQGHSLVADKKYPFNFRLTYNANERNQWELASSVTYNQAGNRREDTAAIQTLQHSGAGYTSSRVQTRNTDEQEGIGITNQLDWRHRFGRPGRTLQWSLRQSSQTGNSTGSLYSLLNGYAPTGALQQQTFVHQQYQQHTKGQQYGSVLTYTEPLSQLYSLLLAYNVITSVQQNDKASYDYDSLTGGFNTPTPLTSNRFQNRNTTHMVEGAFVRNERKFNYNLGLGWQYSLFNNISFLPNRHIRQHFTNLLPKASLNLLLRNGKTFSLNYFGYSTAPAIDQLQPLPDLSNPLFVKSGNPDLRQSFRHSLSLMLNTVNKKNYNGLSMGIDASFVRNQIVPSITLLPGGVQQQQFVNVNGNYQLGAAAVYSFGFAGKQGKKNRGSLQSIVSHGNDVSLINGRPNHTRSFSWAENLRLSYSLGTKLMAIVTSGNRFTLYRYSLSPQQNTRSWNHNATLYLNYELPLGITLQSSYTWLRMGTSGLLPAQSSSVLNAAIYKRLFAGGKWQLRLSGFDLLNANRNFTQSAGANYIYTRQTNQLQRMLLVSLLYNFKILHASER</sequence>
<feature type="domain" description="Outer membrane protein beta-barrel" evidence="1">
    <location>
        <begin position="414"/>
        <end position="750"/>
    </location>
</feature>
<dbReference type="Pfam" id="PF14905">
    <property type="entry name" value="OMP_b-brl_3"/>
    <property type="match status" value="1"/>
</dbReference>
<name>A0A917MV70_9BACT</name>
<evidence type="ECO:0000259" key="1">
    <source>
        <dbReference type="Pfam" id="PF14905"/>
    </source>
</evidence>
<evidence type="ECO:0000313" key="2">
    <source>
        <dbReference type="EMBL" id="GGH65732.1"/>
    </source>
</evidence>
<dbReference type="InterPro" id="IPR013784">
    <property type="entry name" value="Carb-bd-like_fold"/>
</dbReference>
<organism evidence="2 3">
    <name type="scientific">Filimonas zeae</name>
    <dbReference type="NCBI Taxonomy" id="1737353"/>
    <lineage>
        <taxon>Bacteria</taxon>
        <taxon>Pseudomonadati</taxon>
        <taxon>Bacteroidota</taxon>
        <taxon>Chitinophagia</taxon>
        <taxon>Chitinophagales</taxon>
        <taxon>Chitinophagaceae</taxon>
        <taxon>Filimonas</taxon>
    </lineage>
</organism>
<keyword evidence="3" id="KW-1185">Reference proteome</keyword>
<dbReference type="SUPFAM" id="SSF49452">
    <property type="entry name" value="Starch-binding domain-like"/>
    <property type="match status" value="1"/>
</dbReference>
<dbReference type="Proteomes" id="UP000627292">
    <property type="component" value="Unassembled WGS sequence"/>
</dbReference>
<dbReference type="GO" id="GO:0030246">
    <property type="term" value="F:carbohydrate binding"/>
    <property type="evidence" value="ECO:0007669"/>
    <property type="project" value="InterPro"/>
</dbReference>
<dbReference type="AlphaFoldDB" id="A0A917MV70"/>
<proteinExistence type="predicted"/>